<dbReference type="Proteomes" id="UP000807306">
    <property type="component" value="Unassembled WGS sequence"/>
</dbReference>
<dbReference type="OrthoDB" id="2672490at2759"/>
<feature type="region of interest" description="Disordered" evidence="2">
    <location>
        <begin position="64"/>
        <end position="96"/>
    </location>
</feature>
<name>A0A9P6EPP1_9AGAR</name>
<evidence type="ECO:0000256" key="1">
    <source>
        <dbReference type="SAM" id="Coils"/>
    </source>
</evidence>
<evidence type="ECO:0000313" key="3">
    <source>
        <dbReference type="EMBL" id="KAF9532633.1"/>
    </source>
</evidence>
<organism evidence="3 4">
    <name type="scientific">Crepidotus variabilis</name>
    <dbReference type="NCBI Taxonomy" id="179855"/>
    <lineage>
        <taxon>Eukaryota</taxon>
        <taxon>Fungi</taxon>
        <taxon>Dikarya</taxon>
        <taxon>Basidiomycota</taxon>
        <taxon>Agaricomycotina</taxon>
        <taxon>Agaricomycetes</taxon>
        <taxon>Agaricomycetidae</taxon>
        <taxon>Agaricales</taxon>
        <taxon>Agaricineae</taxon>
        <taxon>Crepidotaceae</taxon>
        <taxon>Crepidotus</taxon>
    </lineage>
</organism>
<gene>
    <name evidence="3" type="ORF">CPB83DRAFT_847105</name>
</gene>
<dbReference type="EMBL" id="MU157831">
    <property type="protein sequence ID" value="KAF9532633.1"/>
    <property type="molecule type" value="Genomic_DNA"/>
</dbReference>
<sequence>MSNTQVSENMLPKRSDVFTMLLHNRASGSINPGTLIASTLGVNRPFQQQPSLFYASEQSSISSPWQRDVAPADADASRKRRRVRRSEREKSEADLNTTQLQLKVTELELKLTKLELEAREERLRREEEKIQTARNDGISFFHGANDVNISGSPSFNVYWGRMAPHAWVLLVDITGKEYQMPEFFSGSYSSFKSAISLLFKQDVSEGQIQRRIVWNRQYDLAIDQGHQLLPIDGEHDWSKVESGTKIVMRFLAIETRFRDQWCQCPSVTCRRWNQYISGPISLQCSGCNRRFQVSDRNTCSKEVKRLFPSKPRRHMQNSLSSVRNFHIVCRLPLDAAGSREGASLRTTYGRTIEYSPF</sequence>
<evidence type="ECO:0000313" key="4">
    <source>
        <dbReference type="Proteomes" id="UP000807306"/>
    </source>
</evidence>
<feature type="coiled-coil region" evidence="1">
    <location>
        <begin position="97"/>
        <end position="136"/>
    </location>
</feature>
<accession>A0A9P6EPP1</accession>
<comment type="caution">
    <text evidence="3">The sequence shown here is derived from an EMBL/GenBank/DDBJ whole genome shotgun (WGS) entry which is preliminary data.</text>
</comment>
<keyword evidence="1" id="KW-0175">Coiled coil</keyword>
<protein>
    <submittedName>
        <fullName evidence="3">Uncharacterized protein</fullName>
    </submittedName>
</protein>
<evidence type="ECO:0000256" key="2">
    <source>
        <dbReference type="SAM" id="MobiDB-lite"/>
    </source>
</evidence>
<proteinExistence type="predicted"/>
<dbReference type="AlphaFoldDB" id="A0A9P6EPP1"/>
<keyword evidence="4" id="KW-1185">Reference proteome</keyword>
<reference evidence="3" key="1">
    <citation type="submission" date="2020-11" db="EMBL/GenBank/DDBJ databases">
        <authorList>
            <consortium name="DOE Joint Genome Institute"/>
            <person name="Ahrendt S."/>
            <person name="Riley R."/>
            <person name="Andreopoulos W."/>
            <person name="Labutti K."/>
            <person name="Pangilinan J."/>
            <person name="Ruiz-Duenas F.J."/>
            <person name="Barrasa J.M."/>
            <person name="Sanchez-Garcia M."/>
            <person name="Camarero S."/>
            <person name="Miyauchi S."/>
            <person name="Serrano A."/>
            <person name="Linde D."/>
            <person name="Babiker R."/>
            <person name="Drula E."/>
            <person name="Ayuso-Fernandez I."/>
            <person name="Pacheco R."/>
            <person name="Padilla G."/>
            <person name="Ferreira P."/>
            <person name="Barriuso J."/>
            <person name="Kellner H."/>
            <person name="Castanera R."/>
            <person name="Alfaro M."/>
            <person name="Ramirez L."/>
            <person name="Pisabarro A.G."/>
            <person name="Kuo A."/>
            <person name="Tritt A."/>
            <person name="Lipzen A."/>
            <person name="He G."/>
            <person name="Yan M."/>
            <person name="Ng V."/>
            <person name="Cullen D."/>
            <person name="Martin F."/>
            <person name="Rosso M.-N."/>
            <person name="Henrissat B."/>
            <person name="Hibbett D."/>
            <person name="Martinez A.T."/>
            <person name="Grigoriev I.V."/>
        </authorList>
    </citation>
    <scope>NUCLEOTIDE SEQUENCE</scope>
    <source>
        <strain evidence="3">CBS 506.95</strain>
    </source>
</reference>